<feature type="region of interest" description="Disordered" evidence="1">
    <location>
        <begin position="75"/>
        <end position="108"/>
    </location>
</feature>
<protein>
    <submittedName>
        <fullName evidence="2">Uncharacterized protein</fullName>
    </submittedName>
</protein>
<gene>
    <name evidence="2" type="ORF">RF007C_05295</name>
</gene>
<proteinExistence type="predicted"/>
<evidence type="ECO:0000313" key="2">
    <source>
        <dbReference type="EMBL" id="EWM55088.1"/>
    </source>
</evidence>
<evidence type="ECO:0000256" key="1">
    <source>
        <dbReference type="SAM" id="MobiDB-lite"/>
    </source>
</evidence>
<keyword evidence="3" id="KW-1185">Reference proteome</keyword>
<sequence>MIKEFNHYERRRYLTEATKSVADIFTGKGGTIRLAIFGSLFSAVIYEILDSKYGFRMKTSNGASISLTPECERTMTAPLNSDNVPSEEVSIKAEEKTPVTDPSDQSPT</sequence>
<dbReference type="EMBL" id="ATAX01000006">
    <property type="protein sequence ID" value="EWM55088.1"/>
    <property type="molecule type" value="Genomic_DNA"/>
</dbReference>
<dbReference type="OrthoDB" id="9996758at2"/>
<feature type="compositionally biased region" description="Basic and acidic residues" evidence="1">
    <location>
        <begin position="89"/>
        <end position="98"/>
    </location>
</feature>
<accession>W7UMQ3</accession>
<organism evidence="2 3">
    <name type="scientific">Ruminococcus flavefaciens 007c</name>
    <dbReference type="NCBI Taxonomy" id="1341157"/>
    <lineage>
        <taxon>Bacteria</taxon>
        <taxon>Bacillati</taxon>
        <taxon>Bacillota</taxon>
        <taxon>Clostridia</taxon>
        <taxon>Eubacteriales</taxon>
        <taxon>Oscillospiraceae</taxon>
        <taxon>Ruminococcus</taxon>
    </lineage>
</organism>
<dbReference type="Proteomes" id="UP000019365">
    <property type="component" value="Unassembled WGS sequence"/>
</dbReference>
<name>W7UMQ3_RUMFL</name>
<evidence type="ECO:0000313" key="3">
    <source>
        <dbReference type="Proteomes" id="UP000019365"/>
    </source>
</evidence>
<reference evidence="2 3" key="1">
    <citation type="journal article" date="2014" name="PLoS ONE">
        <title>Rumen cellulosomics: divergent fiber-degrading strategies revealed by comparative genome-wide analysis of six ruminococcal strains.</title>
        <authorList>
            <person name="Dassa B."/>
            <person name="Borovok I."/>
            <person name="Ruimy-Israeli V."/>
            <person name="Lamed R."/>
            <person name="Flint H.J."/>
            <person name="Duncan S.H."/>
            <person name="Henrissat B."/>
            <person name="Coutinho P."/>
            <person name="Morrison M."/>
            <person name="Mosoni P."/>
            <person name="Yeoman C.J."/>
            <person name="White B.A."/>
            <person name="Bayer E.A."/>
        </authorList>
    </citation>
    <scope>NUCLEOTIDE SEQUENCE [LARGE SCALE GENOMIC DNA]</scope>
    <source>
        <strain evidence="2 3">007c</strain>
    </source>
</reference>
<dbReference type="AlphaFoldDB" id="W7UMQ3"/>
<comment type="caution">
    <text evidence="2">The sequence shown here is derived from an EMBL/GenBank/DDBJ whole genome shotgun (WGS) entry which is preliminary data.</text>
</comment>